<sequence length="593" mass="65653">MAISQVTKPFEAKKARVAKLASRLALTDRLRHIWLADAPPHYPSVYVASRVEKLLKGQILEVRKKRKVAKTLPATNASLNVGSEPKLPKTIQQLLERSLLPPAVIAFTPRPTYFLPKQSPLDEAVRKGGVLSRLRLEFPRLPAEGLTMADEFAIATSPKDKENGSATKRKYTTLASSNTAPADPYDHVYETEVHAPLDSRMPPFSGPGRLMLWTVADMEQPRSIRLPFQGRGRREDEGYGGEDTPPPNDIYLWARILAETTINILDSQFGIKAWADPTYSGLWVRRRKGRDDVDGKDRQIAAIWPHVDKASAIVTAGMMLNVGSPKETQLLTEEENPSLSSSTSSSGQAATRNENNKTADDISLNSDDDTTSIATELVARPMGYNPKHRLRRADLVQIGKTMPVRQIGVPSSGSGPGGPVWYTRTVEKHDRPGLASVETCAPLGMDNYALSVAWSHELTRVLGLLNPHVDHYRDGGWTTLEVADEPRAGSWASRGGGGDGGDGEKHLTRRLPVRARVYNTRTGDEDNYHQEDEEGGFKSDDNGMASVEKGLLEPNFQRTMSRLLRDLSQSVGGKRLDTRNTEDYRKEQRTVRK</sequence>
<keyword evidence="3" id="KW-1185">Reference proteome</keyword>
<reference evidence="2 3" key="1">
    <citation type="journal article" date="2024" name="IMA Fungus">
        <title>Apiospora arundinis, a panoply of carbohydrate-active enzymes and secondary metabolites.</title>
        <authorList>
            <person name="Sorensen T."/>
            <person name="Petersen C."/>
            <person name="Muurmann A.T."/>
            <person name="Christiansen J.V."/>
            <person name="Brundto M.L."/>
            <person name="Overgaard C.K."/>
            <person name="Boysen A.T."/>
            <person name="Wollenberg R.D."/>
            <person name="Larsen T.O."/>
            <person name="Sorensen J.L."/>
            <person name="Nielsen K.L."/>
            <person name="Sondergaard T.E."/>
        </authorList>
    </citation>
    <scope>NUCLEOTIDE SEQUENCE [LARGE SCALE GENOMIC DNA]</scope>
    <source>
        <strain evidence="2 3">AAU 773</strain>
    </source>
</reference>
<feature type="compositionally biased region" description="Basic and acidic residues" evidence="1">
    <location>
        <begin position="574"/>
        <end position="593"/>
    </location>
</feature>
<dbReference type="Gene3D" id="3.30.930.10">
    <property type="entry name" value="Bira Bifunctional Protein, Domain 2"/>
    <property type="match status" value="1"/>
</dbReference>
<organism evidence="2 3">
    <name type="scientific">Apiospora arundinis</name>
    <dbReference type="NCBI Taxonomy" id="335852"/>
    <lineage>
        <taxon>Eukaryota</taxon>
        <taxon>Fungi</taxon>
        <taxon>Dikarya</taxon>
        <taxon>Ascomycota</taxon>
        <taxon>Pezizomycotina</taxon>
        <taxon>Sordariomycetes</taxon>
        <taxon>Xylariomycetidae</taxon>
        <taxon>Amphisphaeriales</taxon>
        <taxon>Apiosporaceae</taxon>
        <taxon>Apiospora</taxon>
    </lineage>
</organism>
<feature type="region of interest" description="Disordered" evidence="1">
    <location>
        <begin position="329"/>
        <end position="368"/>
    </location>
</feature>
<feature type="compositionally biased region" description="Basic and acidic residues" evidence="1">
    <location>
        <begin position="522"/>
        <end position="541"/>
    </location>
</feature>
<evidence type="ECO:0000313" key="2">
    <source>
        <dbReference type="EMBL" id="KAK8868183.1"/>
    </source>
</evidence>
<accession>A0ABR2ITL9</accession>
<gene>
    <name evidence="2" type="ORF">PGQ11_006761</name>
</gene>
<feature type="region of interest" description="Disordered" evidence="1">
    <location>
        <begin position="522"/>
        <end position="545"/>
    </location>
</feature>
<name>A0ABR2ITL9_9PEZI</name>
<comment type="caution">
    <text evidence="2">The sequence shown here is derived from an EMBL/GenBank/DDBJ whole genome shotgun (WGS) entry which is preliminary data.</text>
</comment>
<dbReference type="EMBL" id="JAPCWZ010000004">
    <property type="protein sequence ID" value="KAK8868183.1"/>
    <property type="molecule type" value="Genomic_DNA"/>
</dbReference>
<proteinExistence type="predicted"/>
<feature type="region of interest" description="Disordered" evidence="1">
    <location>
        <begin position="564"/>
        <end position="593"/>
    </location>
</feature>
<evidence type="ECO:0000256" key="1">
    <source>
        <dbReference type="SAM" id="MobiDB-lite"/>
    </source>
</evidence>
<dbReference type="InterPro" id="IPR045864">
    <property type="entry name" value="aa-tRNA-synth_II/BPL/LPL"/>
</dbReference>
<protein>
    <submittedName>
        <fullName evidence="2">Uncharacterized protein</fullName>
    </submittedName>
</protein>
<dbReference type="Proteomes" id="UP001390339">
    <property type="component" value="Unassembled WGS sequence"/>
</dbReference>
<evidence type="ECO:0000313" key="3">
    <source>
        <dbReference type="Proteomes" id="UP001390339"/>
    </source>
</evidence>